<feature type="domain" description="Protein kinase" evidence="1">
    <location>
        <begin position="1"/>
        <end position="166"/>
    </location>
</feature>
<dbReference type="PROSITE" id="PS50011">
    <property type="entry name" value="PROTEIN_KINASE_DOM"/>
    <property type="match status" value="1"/>
</dbReference>
<evidence type="ECO:0000313" key="3">
    <source>
        <dbReference type="Proteomes" id="UP000002058"/>
    </source>
</evidence>
<dbReference type="KEGG" id="ure:UREG_07852"/>
<dbReference type="SUPFAM" id="SSF56112">
    <property type="entry name" value="Protein kinase-like (PK-like)"/>
    <property type="match status" value="1"/>
</dbReference>
<keyword evidence="3" id="KW-1185">Reference proteome</keyword>
<dbReference type="Pfam" id="PF00069">
    <property type="entry name" value="Pkinase"/>
    <property type="match status" value="1"/>
</dbReference>
<organism evidence="2 3">
    <name type="scientific">Uncinocarpus reesii (strain UAMH 1704)</name>
    <dbReference type="NCBI Taxonomy" id="336963"/>
    <lineage>
        <taxon>Eukaryota</taxon>
        <taxon>Fungi</taxon>
        <taxon>Dikarya</taxon>
        <taxon>Ascomycota</taxon>
        <taxon>Pezizomycotina</taxon>
        <taxon>Eurotiomycetes</taxon>
        <taxon>Eurotiomycetidae</taxon>
        <taxon>Onygenales</taxon>
        <taxon>Onygenaceae</taxon>
        <taxon>Uncinocarpus</taxon>
    </lineage>
</organism>
<gene>
    <name evidence="2" type="ORF">UREG_07852</name>
</gene>
<dbReference type="eggNOG" id="ENOG502STXM">
    <property type="taxonomic scope" value="Eukaryota"/>
</dbReference>
<dbReference type="HOGENOM" id="CLU_056425_0_0_1"/>
<dbReference type="GeneID" id="8440303"/>
<dbReference type="InParanoid" id="C4JXR4"/>
<dbReference type="GO" id="GO:0004672">
    <property type="term" value="F:protein kinase activity"/>
    <property type="evidence" value="ECO:0007669"/>
    <property type="project" value="InterPro"/>
</dbReference>
<dbReference type="VEuPathDB" id="FungiDB:UREG_07852"/>
<dbReference type="InterPro" id="IPR000719">
    <property type="entry name" value="Prot_kinase_dom"/>
</dbReference>
<sequence>MFTEIGLCIKYSLDLKHENILVSNINSEEPTVKLADLGATIPDGFNDERIQPIACRAPELTDCLSRTSIFGIHDDPLGIGEHWAVAKLFRLINGLPSPVDRYRESEWELAEKLVDPQYGYMKVGTMDKEIRKLYLPEVMADFIMSLLVVDDEKRPTAQEALKHPFFHTRF</sequence>
<proteinExistence type="predicted"/>
<dbReference type="RefSeq" id="XP_002583079.1">
    <property type="nucleotide sequence ID" value="XM_002583033.1"/>
</dbReference>
<dbReference type="OrthoDB" id="4171958at2759"/>
<dbReference type="Proteomes" id="UP000002058">
    <property type="component" value="Unassembled WGS sequence"/>
</dbReference>
<name>C4JXR4_UNCRE</name>
<dbReference type="InterPro" id="IPR011009">
    <property type="entry name" value="Kinase-like_dom_sf"/>
</dbReference>
<dbReference type="AlphaFoldDB" id="C4JXR4"/>
<protein>
    <recommendedName>
        <fullName evidence="1">Protein kinase domain-containing protein</fullName>
    </recommendedName>
</protein>
<evidence type="ECO:0000259" key="1">
    <source>
        <dbReference type="PROSITE" id="PS50011"/>
    </source>
</evidence>
<accession>C4JXR4</accession>
<dbReference type="EMBL" id="CH476619">
    <property type="protein sequence ID" value="EEP82987.1"/>
    <property type="molecule type" value="Genomic_DNA"/>
</dbReference>
<reference evidence="3" key="1">
    <citation type="journal article" date="2009" name="Genome Res.">
        <title>Comparative genomic analyses of the human fungal pathogens Coccidioides and their relatives.</title>
        <authorList>
            <person name="Sharpton T.J."/>
            <person name="Stajich J.E."/>
            <person name="Rounsley S.D."/>
            <person name="Gardner M.J."/>
            <person name="Wortman J.R."/>
            <person name="Jordar V.S."/>
            <person name="Maiti R."/>
            <person name="Kodira C.D."/>
            <person name="Neafsey D.E."/>
            <person name="Zeng Q."/>
            <person name="Hung C.-Y."/>
            <person name="McMahan C."/>
            <person name="Muszewska A."/>
            <person name="Grynberg M."/>
            <person name="Mandel M.A."/>
            <person name="Kellner E.M."/>
            <person name="Barker B.M."/>
            <person name="Galgiani J.N."/>
            <person name="Orbach M.J."/>
            <person name="Kirkland T.N."/>
            <person name="Cole G.T."/>
            <person name="Henn M.R."/>
            <person name="Birren B.W."/>
            <person name="Taylor J.W."/>
        </authorList>
    </citation>
    <scope>NUCLEOTIDE SEQUENCE [LARGE SCALE GENOMIC DNA]</scope>
    <source>
        <strain evidence="3">UAMH 1704</strain>
    </source>
</reference>
<dbReference type="GO" id="GO:0005524">
    <property type="term" value="F:ATP binding"/>
    <property type="evidence" value="ECO:0007669"/>
    <property type="project" value="InterPro"/>
</dbReference>
<evidence type="ECO:0000313" key="2">
    <source>
        <dbReference type="EMBL" id="EEP82987.1"/>
    </source>
</evidence>
<dbReference type="Gene3D" id="1.10.510.10">
    <property type="entry name" value="Transferase(Phosphotransferase) domain 1"/>
    <property type="match status" value="1"/>
</dbReference>